<reference evidence="1 2" key="1">
    <citation type="submission" date="2023-11" db="EMBL/GenBank/DDBJ databases">
        <title>The common occurrence of Acinetobacte faecalis in cattle feces and its emended description.</title>
        <authorList>
            <person name="Kyselkova M."/>
            <person name="Xanthopoulou K."/>
            <person name="Shestivska V."/>
            <person name="Spanelova P."/>
            <person name="Maixnerova M."/>
            <person name="Higgins P.G."/>
            <person name="Nemec A."/>
        </authorList>
    </citation>
    <scope>NUCLEOTIDE SEQUENCE [LARGE SCALE GENOMIC DNA]</scope>
    <source>
        <strain evidence="1 2">ANC 7483</strain>
    </source>
</reference>
<proteinExistence type="predicted"/>
<evidence type="ECO:0000313" key="1">
    <source>
        <dbReference type="EMBL" id="MDY6487229.1"/>
    </source>
</evidence>
<gene>
    <name evidence="1" type="ORF">SKM51_08505</name>
</gene>
<dbReference type="AlphaFoldDB" id="A0AB35UTH8"/>
<accession>A0AB35UTH8</accession>
<dbReference type="Proteomes" id="UP001278995">
    <property type="component" value="Unassembled WGS sequence"/>
</dbReference>
<name>A0AB35UTH8_9GAMM</name>
<organism evidence="1 2">
    <name type="scientific">Acinetobacter faecalis</name>
    <dbReference type="NCBI Taxonomy" id="2665161"/>
    <lineage>
        <taxon>Bacteria</taxon>
        <taxon>Pseudomonadati</taxon>
        <taxon>Pseudomonadota</taxon>
        <taxon>Gammaproteobacteria</taxon>
        <taxon>Moraxellales</taxon>
        <taxon>Moraxellaceae</taxon>
        <taxon>Acinetobacter</taxon>
    </lineage>
</organism>
<sequence length="165" mass="18656">MEKRLVAADVCVGGNMKIYRGVGKTKFENDDKKLLVKGRRNQIELLAGSEEYHAGNDILRIGATDQYNAVYLHNYDSQISNTAFISCTTNYEVAKKFATHEGYSDGYIFELSIPDEITNVIVIDDHNKAATNPHEFEVLLDLTNYDYTVPQEWIVNIEEITGNLT</sequence>
<protein>
    <submittedName>
        <fullName evidence="1">Uncharacterized protein</fullName>
    </submittedName>
</protein>
<dbReference type="InterPro" id="IPR049061">
    <property type="entry name" value="NarE-like"/>
</dbReference>
<dbReference type="Pfam" id="PF21641">
    <property type="entry name" value="NarE"/>
    <property type="match status" value="1"/>
</dbReference>
<dbReference type="EMBL" id="JAXHPL010000042">
    <property type="protein sequence ID" value="MDY6487229.1"/>
    <property type="molecule type" value="Genomic_DNA"/>
</dbReference>
<dbReference type="RefSeq" id="WP_321099600.1">
    <property type="nucleotide sequence ID" value="NZ_JAXHPL010000042.1"/>
</dbReference>
<dbReference type="Gene3D" id="3.90.176.10">
    <property type="entry name" value="Toxin ADP-ribosyltransferase, Chain A, domain 1"/>
    <property type="match status" value="1"/>
</dbReference>
<dbReference type="SUPFAM" id="SSF56399">
    <property type="entry name" value="ADP-ribosylation"/>
    <property type="match status" value="1"/>
</dbReference>
<evidence type="ECO:0000313" key="2">
    <source>
        <dbReference type="Proteomes" id="UP001278995"/>
    </source>
</evidence>
<comment type="caution">
    <text evidence="1">The sequence shown here is derived from an EMBL/GenBank/DDBJ whole genome shotgun (WGS) entry which is preliminary data.</text>
</comment>